<comment type="caution">
    <text evidence="3">The sequence shown here is derived from an EMBL/GenBank/DDBJ whole genome shotgun (WGS) entry which is preliminary data.</text>
</comment>
<dbReference type="AlphaFoldDB" id="A0A5C6LKU9"/>
<dbReference type="EMBL" id="VOHS01000040">
    <property type="protein sequence ID" value="TWV95171.1"/>
    <property type="molecule type" value="Genomic_DNA"/>
</dbReference>
<gene>
    <name evidence="3" type="ORF">FEF09_24555</name>
</gene>
<feature type="compositionally biased region" description="Polar residues" evidence="1">
    <location>
        <begin position="13"/>
        <end position="26"/>
    </location>
</feature>
<dbReference type="InterPro" id="IPR025295">
    <property type="entry name" value="eCIS_core_dom"/>
</dbReference>
<evidence type="ECO:0000259" key="2">
    <source>
        <dbReference type="Pfam" id="PF13699"/>
    </source>
</evidence>
<dbReference type="Proteomes" id="UP000318815">
    <property type="component" value="Unassembled WGS sequence"/>
</dbReference>
<feature type="compositionally biased region" description="Basic and acidic residues" evidence="1">
    <location>
        <begin position="1"/>
        <end position="12"/>
    </location>
</feature>
<evidence type="ECO:0000313" key="3">
    <source>
        <dbReference type="EMBL" id="TWV95171.1"/>
    </source>
</evidence>
<evidence type="ECO:0000313" key="4">
    <source>
        <dbReference type="Proteomes" id="UP000318815"/>
    </source>
</evidence>
<sequence>MTQTYHSEREQNATRANAANMSSQGIQRKAVEARLKSEPVQQQSLPEEEMPAQMAAMEEELPAQLASMEDELPAQMAAIEEELLVQAKPAVQLKANETGMPDQLKSGVENLSGMDMSDVKVHYNSSQPAQLNAHAYAQGTDIHVAPGQEQHLPHEAWHVVQQKQGRVQATTQLKESVPVNDDPSLETEADVMGQKSLQQG</sequence>
<dbReference type="OrthoDB" id="292792at2"/>
<evidence type="ECO:0000256" key="1">
    <source>
        <dbReference type="SAM" id="MobiDB-lite"/>
    </source>
</evidence>
<dbReference type="Pfam" id="PF13699">
    <property type="entry name" value="eCIS_core"/>
    <property type="match status" value="1"/>
</dbReference>
<dbReference type="RefSeq" id="WP_146307582.1">
    <property type="nucleotide sequence ID" value="NZ_VOHS01000040.1"/>
</dbReference>
<organism evidence="3 4">
    <name type="scientific">Chitinophaga pinensis</name>
    <dbReference type="NCBI Taxonomy" id="79329"/>
    <lineage>
        <taxon>Bacteria</taxon>
        <taxon>Pseudomonadati</taxon>
        <taxon>Bacteroidota</taxon>
        <taxon>Chitinophagia</taxon>
        <taxon>Chitinophagales</taxon>
        <taxon>Chitinophagaceae</taxon>
        <taxon>Chitinophaga</taxon>
    </lineage>
</organism>
<reference evidence="3 4" key="1">
    <citation type="submission" date="2019-08" db="EMBL/GenBank/DDBJ databases">
        <title>Whole genome sequencing of chitin degrading bacteria Chitinophaga pinensis YS16.</title>
        <authorList>
            <person name="Singh R.P."/>
            <person name="Manchanda G."/>
            <person name="Maurya I.K."/>
            <person name="Joshi N.K."/>
            <person name="Srivastava A.K."/>
        </authorList>
    </citation>
    <scope>NUCLEOTIDE SEQUENCE [LARGE SCALE GENOMIC DNA]</scope>
    <source>
        <strain evidence="3 4">YS-16</strain>
    </source>
</reference>
<feature type="region of interest" description="Disordered" evidence="1">
    <location>
        <begin position="171"/>
        <end position="200"/>
    </location>
</feature>
<name>A0A5C6LKU9_9BACT</name>
<feature type="domain" description="eCIS core" evidence="2">
    <location>
        <begin position="100"/>
        <end position="165"/>
    </location>
</feature>
<proteinExistence type="predicted"/>
<protein>
    <submittedName>
        <fullName evidence="3">DUF4157 domain-containing protein</fullName>
    </submittedName>
</protein>
<accession>A0A5C6LKU9</accession>
<feature type="region of interest" description="Disordered" evidence="1">
    <location>
        <begin position="1"/>
        <end position="51"/>
    </location>
</feature>
<keyword evidence="4" id="KW-1185">Reference proteome</keyword>